<sequence>MASPQKIYVAIVGVGLVGSEFINQLLSIPPLNSPFHLISLTSTTRSLFNHTNPITSASSWKSDLAASVDRPDLPKLTKQLSALVSPTQKVALIDNTSSEDVAALYPTWISAGISVITPNKKAFSGDIALYEQIVAASKTVNGGRFLNEATVGAGLPVVGTLKDLVATGDKIVKIEGVFSGTMSYIFNEFSTGTPDGPAFSSVVRIAREKGYTEPHPADDLNGFDVARKLTILARTVTHASALPALQSFAAVQTASLIPPELEGIPTGDEFVARLPAFDAHFAAMRAAASAEGQVLRFVGVVDVQNGQVRAGLEKYPTTHPFATSLGGSDNIIMFHTERYGARPLIVQGAGAGAAVTAMGVLGDLLKLA</sequence>
<name>A0AAD7HUZ5_9AGAR</name>
<protein>
    <recommendedName>
        <fullName evidence="6 14">Homoserine dehydrogenase</fullName>
        <shortName evidence="14">HDH</shortName>
        <ecNumber evidence="5 14">1.1.1.3</ecNumber>
    </recommendedName>
</protein>
<dbReference type="InterPro" id="IPR036291">
    <property type="entry name" value="NAD(P)-bd_dom_sf"/>
</dbReference>
<dbReference type="SUPFAM" id="SSF51735">
    <property type="entry name" value="NAD(P)-binding Rossmann-fold domains"/>
    <property type="match status" value="1"/>
</dbReference>
<dbReference type="GO" id="GO:0009090">
    <property type="term" value="P:homoserine biosynthetic process"/>
    <property type="evidence" value="ECO:0007669"/>
    <property type="project" value="TreeGrafter"/>
</dbReference>
<keyword evidence="21" id="KW-1185">Reference proteome</keyword>
<evidence type="ECO:0000256" key="2">
    <source>
        <dbReference type="ARBA" id="ARBA00005056"/>
    </source>
</evidence>
<evidence type="ECO:0000256" key="11">
    <source>
        <dbReference type="ARBA" id="ARBA00023167"/>
    </source>
</evidence>
<dbReference type="AlphaFoldDB" id="A0AAD7HUZ5"/>
<keyword evidence="10 14" id="KW-0560">Oxidoreductase</keyword>
<feature type="active site" description="Proton donor" evidence="15">
    <location>
        <position position="228"/>
    </location>
</feature>
<evidence type="ECO:0000256" key="9">
    <source>
        <dbReference type="ARBA" id="ARBA00022857"/>
    </source>
</evidence>
<gene>
    <name evidence="20" type="ORF">DFH07DRAFT_850665</name>
</gene>
<dbReference type="Gene3D" id="3.40.50.720">
    <property type="entry name" value="NAD(P)-binding Rossmann-like Domain"/>
    <property type="match status" value="1"/>
</dbReference>
<evidence type="ECO:0000313" key="20">
    <source>
        <dbReference type="EMBL" id="KAJ7728952.1"/>
    </source>
</evidence>
<evidence type="ECO:0000259" key="19">
    <source>
        <dbReference type="Pfam" id="PF03447"/>
    </source>
</evidence>
<comment type="pathway">
    <text evidence="2">Amino-acid biosynthesis; L-threonine biosynthesis; L-threonine from L-aspartate: step 3/5.</text>
</comment>
<evidence type="ECO:0000256" key="6">
    <source>
        <dbReference type="ARBA" id="ARBA00013376"/>
    </source>
</evidence>
<dbReference type="Pfam" id="PF00742">
    <property type="entry name" value="Homoserine_dh"/>
    <property type="match status" value="1"/>
</dbReference>
<dbReference type="Gene3D" id="3.30.360.10">
    <property type="entry name" value="Dihydrodipicolinate Reductase, domain 2"/>
    <property type="match status" value="1"/>
</dbReference>
<evidence type="ECO:0000256" key="10">
    <source>
        <dbReference type="ARBA" id="ARBA00023002"/>
    </source>
</evidence>
<dbReference type="GO" id="GO:0009088">
    <property type="term" value="P:threonine biosynthetic process"/>
    <property type="evidence" value="ECO:0007669"/>
    <property type="project" value="UniProtKB-KW"/>
</dbReference>
<comment type="similarity">
    <text evidence="4 14">Belongs to the homoserine dehydrogenase family.</text>
</comment>
<evidence type="ECO:0000256" key="16">
    <source>
        <dbReference type="PIRSR" id="PIRSR036497-2"/>
    </source>
</evidence>
<feature type="binding site" evidence="16">
    <location>
        <begin position="13"/>
        <end position="18"/>
    </location>
    <ligand>
        <name>NADP(+)</name>
        <dbReference type="ChEBI" id="CHEBI:58349"/>
    </ligand>
</feature>
<keyword evidence="17" id="KW-0812">Transmembrane</keyword>
<evidence type="ECO:0000256" key="15">
    <source>
        <dbReference type="PIRSR" id="PIRSR036497-1"/>
    </source>
</evidence>
<keyword evidence="17" id="KW-1133">Transmembrane helix</keyword>
<dbReference type="InterPro" id="IPR005106">
    <property type="entry name" value="Asp/hSer_DH_NAD-bd"/>
</dbReference>
<dbReference type="PANTHER" id="PTHR43070">
    <property type="match status" value="1"/>
</dbReference>
<feature type="binding site" evidence="16">
    <location>
        <position position="213"/>
    </location>
    <ligand>
        <name>L-homoserine</name>
        <dbReference type="ChEBI" id="CHEBI:57476"/>
    </ligand>
</feature>
<proteinExistence type="inferred from homology"/>
<evidence type="ECO:0000259" key="18">
    <source>
        <dbReference type="Pfam" id="PF00742"/>
    </source>
</evidence>
<evidence type="ECO:0000256" key="12">
    <source>
        <dbReference type="ARBA" id="ARBA00048841"/>
    </source>
</evidence>
<keyword evidence="9 14" id="KW-0521">NADP</keyword>
<dbReference type="EC" id="1.1.1.3" evidence="5 14"/>
<evidence type="ECO:0000256" key="13">
    <source>
        <dbReference type="ARBA" id="ARBA00059589"/>
    </source>
</evidence>
<keyword evidence="7 14" id="KW-0028">Amino-acid biosynthesis</keyword>
<dbReference type="InterPro" id="IPR022697">
    <property type="entry name" value="HDH_short"/>
</dbReference>
<dbReference type="FunFam" id="3.30.360.10:FF:000006">
    <property type="entry name" value="Bifunctional aspartokinase/homoserine dehydrogenase"/>
    <property type="match status" value="1"/>
</dbReference>
<comment type="caution">
    <text evidence="20">The sequence shown here is derived from an EMBL/GenBank/DDBJ whole genome shotgun (WGS) entry which is preliminary data.</text>
</comment>
<keyword evidence="17" id="KW-0472">Membrane</keyword>
<dbReference type="EMBL" id="JARJLG010000201">
    <property type="protein sequence ID" value="KAJ7728952.1"/>
    <property type="molecule type" value="Genomic_DNA"/>
</dbReference>
<comment type="cofactor">
    <cofactor evidence="1">
        <name>a metal cation</name>
        <dbReference type="ChEBI" id="CHEBI:25213"/>
    </cofactor>
</comment>
<evidence type="ECO:0000256" key="8">
    <source>
        <dbReference type="ARBA" id="ARBA00022697"/>
    </source>
</evidence>
<evidence type="ECO:0000313" key="21">
    <source>
        <dbReference type="Proteomes" id="UP001215280"/>
    </source>
</evidence>
<dbReference type="Pfam" id="PF03447">
    <property type="entry name" value="NAD_binding_3"/>
    <property type="match status" value="1"/>
</dbReference>
<comment type="catalytic activity">
    <reaction evidence="12">
        <text>L-homoserine + NADP(+) = L-aspartate 4-semialdehyde + NADPH + H(+)</text>
        <dbReference type="Rhea" id="RHEA:15761"/>
        <dbReference type="ChEBI" id="CHEBI:15378"/>
        <dbReference type="ChEBI" id="CHEBI:57476"/>
        <dbReference type="ChEBI" id="CHEBI:57783"/>
        <dbReference type="ChEBI" id="CHEBI:58349"/>
        <dbReference type="ChEBI" id="CHEBI:537519"/>
        <dbReference type="EC" id="1.1.1.3"/>
    </reaction>
    <physiologicalReaction direction="right-to-left" evidence="12">
        <dbReference type="Rhea" id="RHEA:15763"/>
    </physiologicalReaction>
</comment>
<evidence type="ECO:0000256" key="3">
    <source>
        <dbReference type="ARBA" id="ARBA00005062"/>
    </source>
</evidence>
<feature type="transmembrane region" description="Helical" evidence="17">
    <location>
        <begin position="7"/>
        <end position="26"/>
    </location>
</feature>
<accession>A0AAD7HUZ5</accession>
<feature type="domain" description="Aspartate/homoserine dehydrogenase NAD-binding" evidence="19">
    <location>
        <begin position="13"/>
        <end position="140"/>
    </location>
</feature>
<feature type="binding site" evidence="16">
    <location>
        <position position="120"/>
    </location>
    <ligand>
        <name>NADPH</name>
        <dbReference type="ChEBI" id="CHEBI:57783"/>
    </ligand>
</feature>
<evidence type="ECO:0000256" key="17">
    <source>
        <dbReference type="SAM" id="Phobius"/>
    </source>
</evidence>
<keyword evidence="8 14" id="KW-0791">Threonine biosynthesis</keyword>
<evidence type="ECO:0000256" key="5">
    <source>
        <dbReference type="ARBA" id="ARBA00013213"/>
    </source>
</evidence>
<dbReference type="InterPro" id="IPR011147">
    <property type="entry name" value="Bifunc_Aspkin/hSer_DH"/>
</dbReference>
<feature type="domain" description="Homoserine dehydrogenase catalytic" evidence="18">
    <location>
        <begin position="156"/>
        <end position="365"/>
    </location>
</feature>
<comment type="function">
    <text evidence="13">Catalyzes the conversion of L-aspartate-beta-semialdehyde (L-Asa) to L-homoserine (L-Hse), the third step in the biosynthesis of amino acids that derive from aspartate (the aspartate family of amino acids), including methioinine and threonine, the latter of which is a precursor to isoleucine; production of homoserine leads to a branch-point in the pathway as it can either be O-phosphorylated for processing to threonine, or O-acylated for processing to methionine.</text>
</comment>
<dbReference type="GO" id="GO:0050661">
    <property type="term" value="F:NADP binding"/>
    <property type="evidence" value="ECO:0007669"/>
    <property type="project" value="InterPro"/>
</dbReference>
<dbReference type="PANTHER" id="PTHR43070:SF5">
    <property type="entry name" value="HOMOSERINE DEHYDROGENASE"/>
    <property type="match status" value="1"/>
</dbReference>
<dbReference type="InterPro" id="IPR001342">
    <property type="entry name" value="HDH_cat"/>
</dbReference>
<keyword evidence="11 14" id="KW-0486">Methionine biosynthesis</keyword>
<reference evidence="20" key="1">
    <citation type="submission" date="2023-03" db="EMBL/GenBank/DDBJ databases">
        <title>Massive genome expansion in bonnet fungi (Mycena s.s.) driven by repeated elements and novel gene families across ecological guilds.</title>
        <authorList>
            <consortium name="Lawrence Berkeley National Laboratory"/>
            <person name="Harder C.B."/>
            <person name="Miyauchi S."/>
            <person name="Viragh M."/>
            <person name="Kuo A."/>
            <person name="Thoen E."/>
            <person name="Andreopoulos B."/>
            <person name="Lu D."/>
            <person name="Skrede I."/>
            <person name="Drula E."/>
            <person name="Henrissat B."/>
            <person name="Morin E."/>
            <person name="Kohler A."/>
            <person name="Barry K."/>
            <person name="LaButti K."/>
            <person name="Morin E."/>
            <person name="Salamov A."/>
            <person name="Lipzen A."/>
            <person name="Mereny Z."/>
            <person name="Hegedus B."/>
            <person name="Baldrian P."/>
            <person name="Stursova M."/>
            <person name="Weitz H."/>
            <person name="Taylor A."/>
            <person name="Grigoriev I.V."/>
            <person name="Nagy L.G."/>
            <person name="Martin F."/>
            <person name="Kauserud H."/>
        </authorList>
    </citation>
    <scope>NUCLEOTIDE SEQUENCE</scope>
    <source>
        <strain evidence="20">CBHHK188m</strain>
    </source>
</reference>
<dbReference type="GO" id="GO:0009086">
    <property type="term" value="P:methionine biosynthetic process"/>
    <property type="evidence" value="ECO:0007669"/>
    <property type="project" value="UniProtKB-KW"/>
</dbReference>
<evidence type="ECO:0000256" key="7">
    <source>
        <dbReference type="ARBA" id="ARBA00022605"/>
    </source>
</evidence>
<evidence type="ECO:0000256" key="1">
    <source>
        <dbReference type="ARBA" id="ARBA00001920"/>
    </source>
</evidence>
<comment type="pathway">
    <text evidence="3">Amino-acid biosynthesis; L-methionine biosynthesis via de novo pathway; L-homoserine from L-aspartate: step 3/3.</text>
</comment>
<dbReference type="SUPFAM" id="SSF55347">
    <property type="entry name" value="Glyceraldehyde-3-phosphate dehydrogenase-like, C-terminal domain"/>
    <property type="match status" value="1"/>
</dbReference>
<feature type="binding site" evidence="16">
    <location>
        <position position="96"/>
    </location>
    <ligand>
        <name>NADPH</name>
        <dbReference type="ChEBI" id="CHEBI:57783"/>
    </ligand>
</feature>
<dbReference type="Proteomes" id="UP001215280">
    <property type="component" value="Unassembled WGS sequence"/>
</dbReference>
<dbReference type="PIRSF" id="PIRSF036497">
    <property type="entry name" value="HDH_short"/>
    <property type="match status" value="1"/>
</dbReference>
<organism evidence="20 21">
    <name type="scientific">Mycena maculata</name>
    <dbReference type="NCBI Taxonomy" id="230809"/>
    <lineage>
        <taxon>Eukaryota</taxon>
        <taxon>Fungi</taxon>
        <taxon>Dikarya</taxon>
        <taxon>Basidiomycota</taxon>
        <taxon>Agaricomycotina</taxon>
        <taxon>Agaricomycetes</taxon>
        <taxon>Agaricomycetidae</taxon>
        <taxon>Agaricales</taxon>
        <taxon>Marasmiineae</taxon>
        <taxon>Mycenaceae</taxon>
        <taxon>Mycena</taxon>
    </lineage>
</organism>
<dbReference type="GO" id="GO:0004412">
    <property type="term" value="F:homoserine dehydrogenase activity"/>
    <property type="evidence" value="ECO:0007669"/>
    <property type="project" value="UniProtKB-EC"/>
</dbReference>
<evidence type="ECO:0000256" key="14">
    <source>
        <dbReference type="PIRNR" id="PIRNR036497"/>
    </source>
</evidence>
<evidence type="ECO:0000256" key="4">
    <source>
        <dbReference type="ARBA" id="ARBA00006753"/>
    </source>
</evidence>